<sequence>MNPSNPLESIYFVNIPKLDLSSCNSFEIDPTIPLPVQKKPGQSEDDFNPKEIEPEQILAGMLTILAYDSKNTQLDYYRSLLKKIKPNLKKELCEAAILKTKNEDFDLAEEIFRALIGFDPEDVAIILNMALFLDQRADSYRNSGLFEDADAYDADAYSYYEQAMNAEPPLPDVYFNVGFYYMKQHKFREAKDAFETYLALTCETSDEEMGENGVYKKERAQEIINNINNQNMDDENFKAAYDLISSGQEEKGLEQIRDFLQSNPKVWNGWFMLGWGLRRLERYADAKQAFQEALKYGGDTNADTYNELSLCYIEEKDFAEAKKCLMKALSLEPESTKIISNLGYLALAMGNKQEARNYFTAVLEFDPKDKIAAAELMKLEQEAE</sequence>
<evidence type="ECO:0000256" key="3">
    <source>
        <dbReference type="PROSITE-ProRule" id="PRU00339"/>
    </source>
</evidence>
<feature type="repeat" description="TPR" evidence="3">
    <location>
        <begin position="302"/>
        <end position="335"/>
    </location>
</feature>
<feature type="repeat" description="TPR" evidence="3">
    <location>
        <begin position="171"/>
        <end position="204"/>
    </location>
</feature>
<dbReference type="Gene3D" id="1.25.40.10">
    <property type="entry name" value="Tetratricopeptide repeat domain"/>
    <property type="match status" value="3"/>
</dbReference>
<dbReference type="OrthoDB" id="317977at2"/>
<keyword evidence="6" id="KW-1185">Reference proteome</keyword>
<gene>
    <name evidence="5" type="ORF">SAMN04487977_102172</name>
</gene>
<keyword evidence="2 3" id="KW-0802">TPR repeat</keyword>
<keyword evidence="1" id="KW-0677">Repeat</keyword>
<dbReference type="STRING" id="163.SAMN04487775_10662"/>
<dbReference type="PANTHER" id="PTHR44858">
    <property type="entry name" value="TETRATRICOPEPTIDE REPEAT PROTEIN 6"/>
    <property type="match status" value="1"/>
</dbReference>
<dbReference type="PANTHER" id="PTHR44858:SF1">
    <property type="entry name" value="UDP-N-ACETYLGLUCOSAMINE--PEPTIDE N-ACETYLGLUCOSAMINYLTRANSFERASE SPINDLY-RELATED"/>
    <property type="match status" value="1"/>
</dbReference>
<evidence type="ECO:0000256" key="2">
    <source>
        <dbReference type="ARBA" id="ARBA00022803"/>
    </source>
</evidence>
<name>A0A1H9CH25_9SPIR</name>
<accession>A0A1H9CH25</accession>
<evidence type="ECO:0000259" key="4">
    <source>
        <dbReference type="Pfam" id="PF23914"/>
    </source>
</evidence>
<dbReference type="InterPro" id="IPR019734">
    <property type="entry name" value="TPR_rpt"/>
</dbReference>
<reference evidence="5 6" key="1">
    <citation type="submission" date="2016-10" db="EMBL/GenBank/DDBJ databases">
        <authorList>
            <person name="de Groot N.N."/>
        </authorList>
    </citation>
    <scope>NUCLEOTIDE SEQUENCE [LARGE SCALE GENOMIC DNA]</scope>
    <source>
        <strain evidence="5 6">B25</strain>
    </source>
</reference>
<dbReference type="Proteomes" id="UP000182360">
    <property type="component" value="Unassembled WGS sequence"/>
</dbReference>
<evidence type="ECO:0000256" key="1">
    <source>
        <dbReference type="ARBA" id="ARBA00022737"/>
    </source>
</evidence>
<feature type="domain" description="Cytochrome c-type biogenesis protein H TPR" evidence="4">
    <location>
        <begin position="256"/>
        <end position="369"/>
    </location>
</feature>
<dbReference type="eggNOG" id="COG0457">
    <property type="taxonomic scope" value="Bacteria"/>
</dbReference>
<dbReference type="InterPro" id="IPR050498">
    <property type="entry name" value="Ycf3"/>
</dbReference>
<dbReference type="InterPro" id="IPR056413">
    <property type="entry name" value="TPR_CcmH_CycH"/>
</dbReference>
<organism evidence="5 6">
    <name type="scientific">Treponema bryantii</name>
    <dbReference type="NCBI Taxonomy" id="163"/>
    <lineage>
        <taxon>Bacteria</taxon>
        <taxon>Pseudomonadati</taxon>
        <taxon>Spirochaetota</taxon>
        <taxon>Spirochaetia</taxon>
        <taxon>Spirochaetales</taxon>
        <taxon>Treponemataceae</taxon>
        <taxon>Treponema</taxon>
    </lineage>
</organism>
<dbReference type="SUPFAM" id="SSF48452">
    <property type="entry name" value="TPR-like"/>
    <property type="match status" value="2"/>
</dbReference>
<dbReference type="RefSeq" id="WP_074641218.1">
    <property type="nucleotide sequence ID" value="NZ_FOFU01000002.1"/>
</dbReference>
<protein>
    <submittedName>
        <fullName evidence="5">Tetratricopeptide repeat-containing protein</fullName>
    </submittedName>
</protein>
<dbReference type="AlphaFoldDB" id="A0A1H9CH25"/>
<dbReference type="PROSITE" id="PS50005">
    <property type="entry name" value="TPR"/>
    <property type="match status" value="3"/>
</dbReference>
<dbReference type="EMBL" id="FOFU01000002">
    <property type="protein sequence ID" value="SEQ00351.1"/>
    <property type="molecule type" value="Genomic_DNA"/>
</dbReference>
<feature type="repeat" description="TPR" evidence="3">
    <location>
        <begin position="336"/>
        <end position="369"/>
    </location>
</feature>
<proteinExistence type="predicted"/>
<dbReference type="InterPro" id="IPR011990">
    <property type="entry name" value="TPR-like_helical_dom_sf"/>
</dbReference>
<dbReference type="Pfam" id="PF23914">
    <property type="entry name" value="TPR_CcmH_CycH"/>
    <property type="match status" value="1"/>
</dbReference>
<dbReference type="SMART" id="SM00028">
    <property type="entry name" value="TPR"/>
    <property type="match status" value="5"/>
</dbReference>
<evidence type="ECO:0000313" key="6">
    <source>
        <dbReference type="Proteomes" id="UP000182360"/>
    </source>
</evidence>
<evidence type="ECO:0000313" key="5">
    <source>
        <dbReference type="EMBL" id="SEQ00351.1"/>
    </source>
</evidence>